<dbReference type="OrthoDB" id="194359at2"/>
<dbReference type="EMBL" id="LKAJ02000001">
    <property type="protein sequence ID" value="MCS5711463.1"/>
    <property type="molecule type" value="Genomic_DNA"/>
</dbReference>
<reference evidence="2" key="3">
    <citation type="submission" date="2021-06" db="EMBL/GenBank/DDBJ databases">
        <title>Genomic Description and Analysis of Intracellular Bacteria, Candidatus Berkiella cookevillensis and Candidatus Berkiella aquae.</title>
        <authorList>
            <person name="Kidane D.T."/>
            <person name="Mehari Y.T."/>
            <person name="Rice F.C."/>
            <person name="Arivett B.A."/>
            <person name="Farone A.L."/>
            <person name="Berk S.G."/>
            <person name="Farone M.B."/>
        </authorList>
    </citation>
    <scope>NUCLEOTIDE SEQUENCE</scope>
    <source>
        <strain evidence="2">HT99</strain>
    </source>
</reference>
<dbReference type="RefSeq" id="WP_075065915.1">
    <property type="nucleotide sequence ID" value="NZ_LKAJ02000001.1"/>
</dbReference>
<comment type="caution">
    <text evidence="1">The sequence shown here is derived from an EMBL/GenBank/DDBJ whole genome shotgun (WGS) entry which is preliminary data.</text>
</comment>
<dbReference type="Proteomes" id="UP000051497">
    <property type="component" value="Unassembled WGS sequence"/>
</dbReference>
<sequence>MKPQDCLILLKLLANPKVVWTQRELSSLIFISLAEVNQSIKRLIAARLIRKDNNWLADSFKVKNIDIEQYVKFDSILNEMCSKNYINDSFTDKVKLKNIIIKNINLPNFTNTNYDNLFTKNQIAPIKSAAKEFLIYGLKYVFPAELGEYTRGVPTAIGAPFLSEKFVMGDDPIPVWPSAEGEVKGVALEPIHPSVTKSLQAYPDDNFYKLLVLVDTIRVGRARERNMSIEMLEDVLNDENE</sequence>
<reference evidence="2" key="2">
    <citation type="journal article" date="2016" name="Genome Announc.">
        <title>Draft Genome Sequences of Two Novel Amoeba-Resistant Intranuclear Bacteria, 'Candidatus Berkiella cookevillensis' and 'Candidatus Berkiella aquae'.</title>
        <authorList>
            <person name="Mehari Y.T."/>
            <person name="Arivett B.A."/>
            <person name="Farone A.L."/>
            <person name="Gunderson J.H."/>
            <person name="Farone M.B."/>
        </authorList>
    </citation>
    <scope>NUCLEOTIDE SEQUENCE</scope>
    <source>
        <strain evidence="2">HT99</strain>
    </source>
</reference>
<organism evidence="1">
    <name type="scientific">Candidatus Berkiella aquae</name>
    <dbReference type="NCBI Taxonomy" id="295108"/>
    <lineage>
        <taxon>Bacteria</taxon>
        <taxon>Pseudomonadati</taxon>
        <taxon>Pseudomonadota</taxon>
        <taxon>Gammaproteobacteria</taxon>
        <taxon>Candidatus Berkiellales</taxon>
        <taxon>Candidatus Berkiellaceae</taxon>
        <taxon>Candidatus Berkiella</taxon>
    </lineage>
</organism>
<protein>
    <submittedName>
        <fullName evidence="2">MarR family transcriptional regulator</fullName>
    </submittedName>
</protein>
<reference evidence="1" key="1">
    <citation type="submission" date="2015-09" db="EMBL/GenBank/DDBJ databases">
        <title>Draft Genome Sequences of Two Novel Amoeba-resistant Intranuclear Bacteria, Candidatus Berkiella cookevillensis and Candidatus Berkiella aquae.</title>
        <authorList>
            <person name="Mehari Y.T."/>
            <person name="Arivett B.A."/>
            <person name="Farone A.L."/>
            <person name="Gunderson J.H."/>
            <person name="Farone M.B."/>
        </authorList>
    </citation>
    <scope>NUCLEOTIDE SEQUENCE [LARGE SCALE GENOMIC DNA]</scope>
    <source>
        <strain evidence="1">HT99</strain>
    </source>
</reference>
<evidence type="ECO:0000313" key="2">
    <source>
        <dbReference type="EMBL" id="MCS5711463.1"/>
    </source>
</evidence>
<dbReference type="STRING" id="295108.HT99x_01286"/>
<accession>A0A0Q9YLB3</accession>
<gene>
    <name evidence="2" type="ORF">HT99x_008450</name>
    <name evidence="1" type="ORF">HT99x_01286</name>
</gene>
<dbReference type="EMBL" id="LKAJ01000004">
    <property type="protein sequence ID" value="KRG21533.1"/>
    <property type="molecule type" value="Genomic_DNA"/>
</dbReference>
<proteinExistence type="predicted"/>
<keyword evidence="3" id="KW-1185">Reference proteome</keyword>
<evidence type="ECO:0000313" key="1">
    <source>
        <dbReference type="EMBL" id="KRG21533.1"/>
    </source>
</evidence>
<dbReference type="AlphaFoldDB" id="A0A0Q9YLB3"/>
<evidence type="ECO:0000313" key="3">
    <source>
        <dbReference type="Proteomes" id="UP000051497"/>
    </source>
</evidence>
<name>A0A0Q9YLB3_9GAMM</name>